<feature type="region of interest" description="Disordered" evidence="8">
    <location>
        <begin position="1"/>
        <end position="31"/>
    </location>
</feature>
<evidence type="ECO:0000259" key="9">
    <source>
        <dbReference type="Pfam" id="PF04494"/>
    </source>
</evidence>
<dbReference type="PRINTS" id="PR00320">
    <property type="entry name" value="GPROTEINBRPT"/>
</dbReference>
<comment type="subcellular location">
    <subcellularLocation>
        <location evidence="1">Nucleus</location>
    </subcellularLocation>
</comment>
<feature type="repeat" description="WD" evidence="7">
    <location>
        <begin position="655"/>
        <end position="696"/>
    </location>
</feature>
<dbReference type="SUPFAM" id="SSF160897">
    <property type="entry name" value="Taf5 N-terminal domain-like"/>
    <property type="match status" value="1"/>
</dbReference>
<feature type="domain" description="TFIID subunit TAF5 NTD2" evidence="9">
    <location>
        <begin position="86"/>
        <end position="203"/>
    </location>
</feature>
<evidence type="ECO:0000256" key="5">
    <source>
        <dbReference type="ARBA" id="ARBA00023163"/>
    </source>
</evidence>
<proteinExistence type="predicted"/>
<organism evidence="10 11">
    <name type="scientific">Puccinia striiformis</name>
    <dbReference type="NCBI Taxonomy" id="27350"/>
    <lineage>
        <taxon>Eukaryota</taxon>
        <taxon>Fungi</taxon>
        <taxon>Dikarya</taxon>
        <taxon>Basidiomycota</taxon>
        <taxon>Pucciniomycotina</taxon>
        <taxon>Pucciniomycetes</taxon>
        <taxon>Pucciniales</taxon>
        <taxon>Pucciniaceae</taxon>
        <taxon>Puccinia</taxon>
    </lineage>
</organism>
<dbReference type="InterPro" id="IPR015943">
    <property type="entry name" value="WD40/YVTN_repeat-like_dom_sf"/>
</dbReference>
<gene>
    <name evidence="10" type="ORF">PSTT_10963</name>
</gene>
<dbReference type="PROSITE" id="PS50294">
    <property type="entry name" value="WD_REPEATS_REGION"/>
    <property type="match status" value="5"/>
</dbReference>
<dbReference type="PROSITE" id="PS00678">
    <property type="entry name" value="WD_REPEATS_1"/>
    <property type="match status" value="4"/>
</dbReference>
<dbReference type="VEuPathDB" id="FungiDB:PSHT_10012"/>
<dbReference type="Gene3D" id="2.130.10.10">
    <property type="entry name" value="YVTN repeat-like/Quinoprotein amine dehydrogenase"/>
    <property type="match status" value="3"/>
</dbReference>
<dbReference type="Pfam" id="PF00400">
    <property type="entry name" value="WD40"/>
    <property type="match status" value="5"/>
</dbReference>
<dbReference type="GO" id="GO:0005669">
    <property type="term" value="C:transcription factor TFIID complex"/>
    <property type="evidence" value="ECO:0007669"/>
    <property type="project" value="TreeGrafter"/>
</dbReference>
<feature type="repeat" description="WD" evidence="7">
    <location>
        <begin position="571"/>
        <end position="612"/>
    </location>
</feature>
<protein>
    <recommendedName>
        <fullName evidence="9">TFIID subunit TAF5 NTD2 domain-containing protein</fullName>
    </recommendedName>
</protein>
<dbReference type="InterPro" id="IPR001680">
    <property type="entry name" value="WD40_rpt"/>
</dbReference>
<feature type="region of interest" description="Disordered" evidence="8">
    <location>
        <begin position="248"/>
        <end position="330"/>
    </location>
</feature>
<evidence type="ECO:0000256" key="4">
    <source>
        <dbReference type="ARBA" id="ARBA00023015"/>
    </source>
</evidence>
<dbReference type="EMBL" id="PKSL01000123">
    <property type="protein sequence ID" value="POW03574.1"/>
    <property type="molecule type" value="Genomic_DNA"/>
</dbReference>
<dbReference type="GO" id="GO:0016251">
    <property type="term" value="F:RNA polymerase II general transcription initiation factor activity"/>
    <property type="evidence" value="ECO:0007669"/>
    <property type="project" value="TreeGrafter"/>
</dbReference>
<evidence type="ECO:0000256" key="2">
    <source>
        <dbReference type="ARBA" id="ARBA00022574"/>
    </source>
</evidence>
<evidence type="ECO:0000256" key="3">
    <source>
        <dbReference type="ARBA" id="ARBA00022737"/>
    </source>
</evidence>
<feature type="compositionally biased region" description="Polar residues" evidence="8">
    <location>
        <begin position="20"/>
        <end position="31"/>
    </location>
</feature>
<evidence type="ECO:0000256" key="6">
    <source>
        <dbReference type="ARBA" id="ARBA00023242"/>
    </source>
</evidence>
<evidence type="ECO:0000256" key="1">
    <source>
        <dbReference type="ARBA" id="ARBA00004123"/>
    </source>
</evidence>
<keyword evidence="5" id="KW-0804">Transcription</keyword>
<evidence type="ECO:0000313" key="10">
    <source>
        <dbReference type="EMBL" id="POW03574.1"/>
    </source>
</evidence>
<feature type="repeat" description="WD" evidence="7">
    <location>
        <begin position="613"/>
        <end position="654"/>
    </location>
</feature>
<keyword evidence="3" id="KW-0677">Repeat</keyword>
<evidence type="ECO:0000256" key="7">
    <source>
        <dbReference type="PROSITE-ProRule" id="PRU00221"/>
    </source>
</evidence>
<name>A0A2S4V218_9BASI</name>
<dbReference type="GO" id="GO:0006367">
    <property type="term" value="P:transcription initiation at RNA polymerase II promoter"/>
    <property type="evidence" value="ECO:0007669"/>
    <property type="project" value="TreeGrafter"/>
</dbReference>
<dbReference type="InterPro" id="IPR036322">
    <property type="entry name" value="WD40_repeat_dom_sf"/>
</dbReference>
<dbReference type="Proteomes" id="UP000239156">
    <property type="component" value="Unassembled WGS sequence"/>
</dbReference>
<dbReference type="CDD" id="cd00200">
    <property type="entry name" value="WD40"/>
    <property type="match status" value="1"/>
</dbReference>
<keyword evidence="6" id="KW-0539">Nucleus</keyword>
<dbReference type="Pfam" id="PF04494">
    <property type="entry name" value="TFIID_NTD2"/>
    <property type="match status" value="1"/>
</dbReference>
<evidence type="ECO:0000313" key="11">
    <source>
        <dbReference type="Proteomes" id="UP000239156"/>
    </source>
</evidence>
<feature type="non-terminal residue" evidence="10">
    <location>
        <position position="1245"/>
    </location>
</feature>
<feature type="compositionally biased region" description="Low complexity" evidence="8">
    <location>
        <begin position="7"/>
        <end position="19"/>
    </location>
</feature>
<dbReference type="InterPro" id="IPR019775">
    <property type="entry name" value="WD40_repeat_CS"/>
</dbReference>
<feature type="repeat" description="WD" evidence="7">
    <location>
        <begin position="481"/>
        <end position="521"/>
    </location>
</feature>
<dbReference type="AlphaFoldDB" id="A0A2S4V218"/>
<dbReference type="CDD" id="cd08044">
    <property type="entry name" value="TAF5_NTD2"/>
    <property type="match status" value="1"/>
</dbReference>
<keyword evidence="2 7" id="KW-0853">WD repeat</keyword>
<accession>A0A2S4V218</accession>
<dbReference type="PROSITE" id="PS50082">
    <property type="entry name" value="WD_REPEATS_2"/>
    <property type="match status" value="5"/>
</dbReference>
<reference evidence="10" key="1">
    <citation type="submission" date="2017-12" db="EMBL/GenBank/DDBJ databases">
        <title>Gene loss provides genomic basis for host adaptation in cereal stripe rust fungi.</title>
        <authorList>
            <person name="Xia C."/>
        </authorList>
    </citation>
    <scope>NUCLEOTIDE SEQUENCE [LARGE SCALE GENOMIC DNA]</scope>
    <source>
        <strain evidence="10">93-210</strain>
    </source>
</reference>
<dbReference type="SUPFAM" id="SSF50978">
    <property type="entry name" value="WD40 repeat-like"/>
    <property type="match status" value="2"/>
</dbReference>
<comment type="caution">
    <text evidence="10">The sequence shown here is derived from an EMBL/GenBank/DDBJ whole genome shotgun (WGS) entry which is preliminary data.</text>
</comment>
<feature type="compositionally biased region" description="Low complexity" evidence="8">
    <location>
        <begin position="304"/>
        <end position="330"/>
    </location>
</feature>
<feature type="repeat" description="WD" evidence="7">
    <location>
        <begin position="529"/>
        <end position="560"/>
    </location>
</feature>
<dbReference type="SMART" id="SM00320">
    <property type="entry name" value="WD40"/>
    <property type="match status" value="7"/>
</dbReference>
<evidence type="ECO:0000256" key="8">
    <source>
        <dbReference type="SAM" id="MobiDB-lite"/>
    </source>
</evidence>
<keyword evidence="11" id="KW-1185">Reference proteome</keyword>
<dbReference type="InterPro" id="IPR037264">
    <property type="entry name" value="TFIID_NTD2_sf"/>
</dbReference>
<keyword evidence="4" id="KW-0805">Transcription regulation</keyword>
<dbReference type="PANTHER" id="PTHR19879">
    <property type="entry name" value="TRANSCRIPTION INITIATION FACTOR TFIID"/>
    <property type="match status" value="1"/>
</dbReference>
<dbReference type="InterPro" id="IPR007582">
    <property type="entry name" value="TFIID_NTD2"/>
</dbReference>
<sequence>MPGNLTPSSSSAGLPPRSSVNPMNTAGLQPQRTLNDQAILEYLSRRGLLRPRELYDCGLEEFADKMRTLRMPPLSLEIISAKRKKASPSEYAKGYEGLREFVNNSLDIHRPAFTPFLLPLFVHSYMDLVMDGRRDAADDFLHRFTADHEISEPYLVQHLASLRHPYHIQESEVAQRWKRERYVIRVSERAKNLLMTWLQTETLGGDTDESRAKDRMTSTINEKVRVEYTPISLLSQFRCGLESDFYQQQQQTSTSEAPLKLGPAPKDPKLMREVSKVLAQEDAPPKSTESGNLPEGENADVAMTDGTTTTKTTSNPTNVPTTPIIPEITPSLTAATTTTTSSDLVAPTHADLLPYSSNFKTLDLRREVEAIREAKKRIRLGPEAFVENNNKSIEKEVWKPSVCAFTIHDAGQTMTAARFSDDVTILGAGFSDSYIKLWNLKGDPFEPIRDDGTPEGTNIGINEAETIRKMRKKTASNSIKLIGHSGPVYSISFDPIPGPSSPPRHLLSSSQDSTIRLWSLDLFKNLVVYRGHREPVWDVEWGPKGIYFASASRDRTARLWCSERIGAVRMFVGHLSDVDCVKFHPNSLYMATGSSDRTCRLWDVQRGNSVRVFHGHEGAVNCIAISPDGKLLASAGEDQSIKIWDIGSSRLMKTMRGHQSSIYSLTFSAESTILASASSDCSIRVWDVQSMGTTGQIISNPSLDSPEDSLAQPGLKLKGHHKSTVKLLRRGLFGLHEYRDTQPAPSMAGRPAPQPVYLFRPTHQELIGTSPAAAERRATTHLEFIGLRTHHHLGLLTTDSHGWAAIWNLDSKRIQSLWQPHPHTQSNGGCLWASPLDSTHSDSLFILSQGRDHRLKLSQIYNYTRTSTISTITRAHLKLTSTAPSTDIQIVAQTQINAINFCKASVLALSDTKSVLNNSPNTIHSIVAVPSLINDDLVDIFGIQIVDNPEICMVYSGLGQHHNKSDKSQTGSAVAVQLYSPPGIPGLVLLMIGYESGSVRILKNEALQSSSNRGTEEDQKGIMEEGDWETIAEFKGHTEPILSLTISIDPLDRLAGIGWSVGADRNIVRYHLSSVPRKTTESSSSPVPRDHISQYRTELKAMVFETNQSGRFDIQVRSDGKLIGIYNWGGKLWLFDSNPILMNTHINNEEQEEEQVEETIRSETVQEDHKFRLRPLGVLKLPTEPDHRSGVLAFAPFPPPIKPSTISTPTTPLNRLDSLAGLALLVASGTNAQVSAWEVFPPAPS</sequence>
<feature type="compositionally biased region" description="Basic and acidic residues" evidence="8">
    <location>
        <begin position="266"/>
        <end position="275"/>
    </location>
</feature>
<dbReference type="InterPro" id="IPR020472">
    <property type="entry name" value="WD40_PAC1"/>
</dbReference>
<dbReference type="PANTHER" id="PTHR19879:SF1">
    <property type="entry name" value="CANNONBALL-RELATED"/>
    <property type="match status" value="1"/>
</dbReference>
<dbReference type="VEuPathDB" id="FungiDB:PSTT_10963"/>
<dbReference type="Gene3D" id="1.25.40.500">
    <property type="entry name" value="TFIID subunit TAF5, NTD2 domain"/>
    <property type="match status" value="1"/>
</dbReference>